<dbReference type="Pfam" id="PF12697">
    <property type="entry name" value="Abhydrolase_6"/>
    <property type="match status" value="1"/>
</dbReference>
<evidence type="ECO:0000313" key="3">
    <source>
        <dbReference type="EMBL" id="GEO97496.1"/>
    </source>
</evidence>
<dbReference type="AlphaFoldDB" id="A0A512IIF1"/>
<dbReference type="EMBL" id="BJZS01000134">
    <property type="protein sequence ID" value="GEO97496.1"/>
    <property type="molecule type" value="Genomic_DNA"/>
</dbReference>
<protein>
    <submittedName>
        <fullName evidence="3">Alpha/beta hydrolase</fullName>
    </submittedName>
</protein>
<dbReference type="Gene3D" id="3.40.50.1820">
    <property type="entry name" value="alpha/beta hydrolase"/>
    <property type="match status" value="1"/>
</dbReference>
<dbReference type="InterPro" id="IPR000073">
    <property type="entry name" value="AB_hydrolase_1"/>
</dbReference>
<dbReference type="InterPro" id="IPR029058">
    <property type="entry name" value="AB_hydrolase_fold"/>
</dbReference>
<keyword evidence="1" id="KW-0812">Transmembrane</keyword>
<sequence>MQKSTSAEVTPKAVPMRRRRRGWGITVGVLVVAVVAAAFALRSPSPVGHWNSRAGYEAFMADYERAWEPMPVPDETLDVRTGFGFVRVYRFEATTETPTQHPFVLLPGRSSPSPIWADNMASLLELGDVYVLDLLGEPGLSVQEVPIEDLADNAAWLDQALAELPEKRFNLLGLSIGGWTATNMATHHPERVASLLLIDPVYAFDNIPAETAVRAIPAAVPWLPKSWRDSFASYTAGGAPVEEEPVARMIETAMSAYSIKLPQPTLIPEASLEGLQMPVLAVLAGKSVMHDPQEATEVAERALQDGTVVVYPEASHAVGSEEAARIAQEIEVFLAAQE</sequence>
<proteinExistence type="predicted"/>
<dbReference type="GO" id="GO:0016787">
    <property type="term" value="F:hydrolase activity"/>
    <property type="evidence" value="ECO:0007669"/>
    <property type="project" value="UniProtKB-KW"/>
</dbReference>
<dbReference type="STRING" id="388357.GCA_001580365_03606"/>
<organism evidence="3 4">
    <name type="scientific">Kocuria turfanensis</name>
    <dbReference type="NCBI Taxonomy" id="388357"/>
    <lineage>
        <taxon>Bacteria</taxon>
        <taxon>Bacillati</taxon>
        <taxon>Actinomycetota</taxon>
        <taxon>Actinomycetes</taxon>
        <taxon>Micrococcales</taxon>
        <taxon>Micrococcaceae</taxon>
        <taxon>Kocuria</taxon>
    </lineage>
</organism>
<keyword evidence="1" id="KW-1133">Transmembrane helix</keyword>
<dbReference type="Proteomes" id="UP000321103">
    <property type="component" value="Unassembled WGS sequence"/>
</dbReference>
<comment type="caution">
    <text evidence="3">The sequence shown here is derived from an EMBL/GenBank/DDBJ whole genome shotgun (WGS) entry which is preliminary data.</text>
</comment>
<dbReference type="PANTHER" id="PTHR43798">
    <property type="entry name" value="MONOACYLGLYCEROL LIPASE"/>
    <property type="match status" value="1"/>
</dbReference>
<accession>A0A512IIF1</accession>
<name>A0A512IIF1_9MICC</name>
<keyword evidence="1" id="KW-0472">Membrane</keyword>
<feature type="transmembrane region" description="Helical" evidence="1">
    <location>
        <begin position="21"/>
        <end position="41"/>
    </location>
</feature>
<keyword evidence="4" id="KW-1185">Reference proteome</keyword>
<keyword evidence="3" id="KW-0378">Hydrolase</keyword>
<dbReference type="InterPro" id="IPR050266">
    <property type="entry name" value="AB_hydrolase_sf"/>
</dbReference>
<gene>
    <name evidence="3" type="ORF">KTU01_36190</name>
</gene>
<feature type="domain" description="AB hydrolase-1" evidence="2">
    <location>
        <begin position="103"/>
        <end position="328"/>
    </location>
</feature>
<reference evidence="3 4" key="1">
    <citation type="submission" date="2019-07" db="EMBL/GenBank/DDBJ databases">
        <title>Whole genome shotgun sequence of Kocuria turfanensis NBRC 107627.</title>
        <authorList>
            <person name="Hosoyama A."/>
            <person name="Uohara A."/>
            <person name="Ohji S."/>
            <person name="Ichikawa N."/>
        </authorList>
    </citation>
    <scope>NUCLEOTIDE SEQUENCE [LARGE SCALE GENOMIC DNA]</scope>
    <source>
        <strain evidence="3 4">NBRC 107627</strain>
    </source>
</reference>
<dbReference type="SUPFAM" id="SSF53474">
    <property type="entry name" value="alpha/beta-Hydrolases"/>
    <property type="match status" value="1"/>
</dbReference>
<evidence type="ECO:0000313" key="4">
    <source>
        <dbReference type="Proteomes" id="UP000321103"/>
    </source>
</evidence>
<evidence type="ECO:0000256" key="1">
    <source>
        <dbReference type="SAM" id="Phobius"/>
    </source>
</evidence>
<evidence type="ECO:0000259" key="2">
    <source>
        <dbReference type="Pfam" id="PF12697"/>
    </source>
</evidence>